<protein>
    <submittedName>
        <fullName evidence="3">Uncharacterized protein</fullName>
    </submittedName>
</protein>
<feature type="region of interest" description="Disordered" evidence="1">
    <location>
        <begin position="43"/>
        <end position="84"/>
    </location>
</feature>
<evidence type="ECO:0000256" key="1">
    <source>
        <dbReference type="SAM" id="MobiDB-lite"/>
    </source>
</evidence>
<keyword evidence="2" id="KW-1133">Transmembrane helix</keyword>
<evidence type="ECO:0000313" key="4">
    <source>
        <dbReference type="Proteomes" id="UP000799767"/>
    </source>
</evidence>
<keyword evidence="4" id="KW-1185">Reference proteome</keyword>
<feature type="transmembrane region" description="Helical" evidence="2">
    <location>
        <begin position="285"/>
        <end position="306"/>
    </location>
</feature>
<reference evidence="3" key="1">
    <citation type="journal article" date="2020" name="Stud. Mycol.">
        <title>101 Dothideomycetes genomes: a test case for predicting lifestyles and emergence of pathogens.</title>
        <authorList>
            <person name="Haridas S."/>
            <person name="Albert R."/>
            <person name="Binder M."/>
            <person name="Bloem J."/>
            <person name="Labutti K."/>
            <person name="Salamov A."/>
            <person name="Andreopoulos B."/>
            <person name="Baker S."/>
            <person name="Barry K."/>
            <person name="Bills G."/>
            <person name="Bluhm B."/>
            <person name="Cannon C."/>
            <person name="Castanera R."/>
            <person name="Culley D."/>
            <person name="Daum C."/>
            <person name="Ezra D."/>
            <person name="Gonzalez J."/>
            <person name="Henrissat B."/>
            <person name="Kuo A."/>
            <person name="Liang C."/>
            <person name="Lipzen A."/>
            <person name="Lutzoni F."/>
            <person name="Magnuson J."/>
            <person name="Mondo S."/>
            <person name="Nolan M."/>
            <person name="Ohm R."/>
            <person name="Pangilinan J."/>
            <person name="Park H.-J."/>
            <person name="Ramirez L."/>
            <person name="Alfaro M."/>
            <person name="Sun H."/>
            <person name="Tritt A."/>
            <person name="Yoshinaga Y."/>
            <person name="Zwiers L.-H."/>
            <person name="Turgeon B."/>
            <person name="Goodwin S."/>
            <person name="Spatafora J."/>
            <person name="Crous P."/>
            <person name="Grigoriev I."/>
        </authorList>
    </citation>
    <scope>NUCLEOTIDE SEQUENCE</scope>
    <source>
        <strain evidence="3">CBS 113389</strain>
    </source>
</reference>
<organism evidence="3 4">
    <name type="scientific">Neohortaea acidophila</name>
    <dbReference type="NCBI Taxonomy" id="245834"/>
    <lineage>
        <taxon>Eukaryota</taxon>
        <taxon>Fungi</taxon>
        <taxon>Dikarya</taxon>
        <taxon>Ascomycota</taxon>
        <taxon>Pezizomycotina</taxon>
        <taxon>Dothideomycetes</taxon>
        <taxon>Dothideomycetidae</taxon>
        <taxon>Mycosphaerellales</taxon>
        <taxon>Teratosphaeriaceae</taxon>
        <taxon>Neohortaea</taxon>
    </lineage>
</organism>
<feature type="compositionally biased region" description="Polar residues" evidence="1">
    <location>
        <begin position="60"/>
        <end position="84"/>
    </location>
</feature>
<accession>A0A6A6PVU2</accession>
<name>A0A6A6PVU2_9PEZI</name>
<keyword evidence="2" id="KW-0812">Transmembrane</keyword>
<dbReference type="RefSeq" id="XP_033590857.1">
    <property type="nucleotide sequence ID" value="XM_033733283.1"/>
</dbReference>
<dbReference type="EMBL" id="MU001634">
    <property type="protein sequence ID" value="KAF2484288.1"/>
    <property type="molecule type" value="Genomic_DNA"/>
</dbReference>
<keyword evidence="2" id="KW-0472">Membrane</keyword>
<proteinExistence type="predicted"/>
<feature type="transmembrane region" description="Helical" evidence="2">
    <location>
        <begin position="318"/>
        <end position="341"/>
    </location>
</feature>
<dbReference type="GeneID" id="54474285"/>
<evidence type="ECO:0000313" key="3">
    <source>
        <dbReference type="EMBL" id="KAF2484288.1"/>
    </source>
</evidence>
<dbReference type="Proteomes" id="UP000799767">
    <property type="component" value="Unassembled WGS sequence"/>
</dbReference>
<evidence type="ECO:0000256" key="2">
    <source>
        <dbReference type="SAM" id="Phobius"/>
    </source>
</evidence>
<sequence>MDRGSMRVCHECMSLLRQPKRASRLPFATSAGHRWSGRSFVIAAQSRSPRDKTAARPASPQITRNASQKGARSSKASPPTQLSTVHQRIFELTSSVLKPEDHKLPSEQRLLYVLEQLDTLAKGLLDTKSSGPASSAQNGKDGTTATFALLGSVNARQHPGHLNKASLLSLISEKAEELLRNPTTFITPAILKSYVGLQTNLHQPSSLPDIFALYASKPAPKLSSDGGVAFTEVSPDKVNAAIDAKTANIALSSAIDAHNLPLCIDIIDTSFGTLAFRKSKGLRQALFPFAGLLLAPGAAYALSTAFGNFQNSMDPGLATGVAFAGIMTYVFTVTGLGYVVITTANDQMDRVTWARGVPLWERWVREEERAALDRVAGAWGFKDARWRGTEEGAEWVELREVIGRKGMALDKVELMEGME</sequence>
<dbReference type="AlphaFoldDB" id="A0A6A6PVU2"/>
<gene>
    <name evidence="3" type="ORF">BDY17DRAFT_295360</name>
</gene>
<dbReference type="OrthoDB" id="5360701at2759"/>